<evidence type="ECO:0000256" key="1">
    <source>
        <dbReference type="ARBA" id="ARBA00001947"/>
    </source>
</evidence>
<dbReference type="Pfam" id="PF08240">
    <property type="entry name" value="ADH_N"/>
    <property type="match status" value="1"/>
</dbReference>
<dbReference type="GO" id="GO:0008270">
    <property type="term" value="F:zinc ion binding"/>
    <property type="evidence" value="ECO:0007669"/>
    <property type="project" value="InterPro"/>
</dbReference>
<dbReference type="InterPro" id="IPR013154">
    <property type="entry name" value="ADH-like_N"/>
</dbReference>
<accession>A0A4R4YGG4</accession>
<feature type="domain" description="Alcohol dehydrogenase-like N-terminal" evidence="5">
    <location>
        <begin position="25"/>
        <end position="74"/>
    </location>
</feature>
<feature type="non-terminal residue" evidence="6">
    <location>
        <position position="75"/>
    </location>
</feature>
<keyword evidence="4" id="KW-0560">Oxidoreductase</keyword>
<keyword evidence="7" id="KW-1185">Reference proteome</keyword>
<protein>
    <submittedName>
        <fullName evidence="6">Alcohol dehydrogenase</fullName>
    </submittedName>
</protein>
<sequence length="75" mass="7769">MRAVVIDQYGVLPEVREVPEPEAAAGSVVLKVEATGLCRSDWHGWMGHDSDIVLPHVPGHELAGTIAAVGAGVSG</sequence>
<evidence type="ECO:0000256" key="2">
    <source>
        <dbReference type="ARBA" id="ARBA00022723"/>
    </source>
</evidence>
<evidence type="ECO:0000256" key="4">
    <source>
        <dbReference type="ARBA" id="ARBA00023002"/>
    </source>
</evidence>
<dbReference type="Proteomes" id="UP000295124">
    <property type="component" value="Unassembled WGS sequence"/>
</dbReference>
<dbReference type="PROSITE" id="PS00059">
    <property type="entry name" value="ADH_ZINC"/>
    <property type="match status" value="1"/>
</dbReference>
<reference evidence="6 7" key="1">
    <citation type="submission" date="2019-03" db="EMBL/GenBank/DDBJ databases">
        <title>Draft genome sequences of novel Actinobacteria.</title>
        <authorList>
            <person name="Sahin N."/>
            <person name="Ay H."/>
            <person name="Saygin H."/>
        </authorList>
    </citation>
    <scope>NUCLEOTIDE SEQUENCE [LARGE SCALE GENOMIC DNA]</scope>
    <source>
        <strain evidence="6 7">JCM 13523</strain>
    </source>
</reference>
<organism evidence="6 7">
    <name type="scientific">Kribbella antibiotica</name>
    <dbReference type="NCBI Taxonomy" id="190195"/>
    <lineage>
        <taxon>Bacteria</taxon>
        <taxon>Bacillati</taxon>
        <taxon>Actinomycetota</taxon>
        <taxon>Actinomycetes</taxon>
        <taxon>Propionibacteriales</taxon>
        <taxon>Kribbellaceae</taxon>
        <taxon>Kribbella</taxon>
    </lineage>
</organism>
<evidence type="ECO:0000313" key="7">
    <source>
        <dbReference type="Proteomes" id="UP000295124"/>
    </source>
</evidence>
<keyword evidence="3" id="KW-0862">Zinc</keyword>
<dbReference type="InterPro" id="IPR002328">
    <property type="entry name" value="ADH_Zn_CS"/>
</dbReference>
<evidence type="ECO:0000259" key="5">
    <source>
        <dbReference type="Pfam" id="PF08240"/>
    </source>
</evidence>
<dbReference type="SUPFAM" id="SSF50129">
    <property type="entry name" value="GroES-like"/>
    <property type="match status" value="1"/>
</dbReference>
<dbReference type="RefSeq" id="WP_165956943.1">
    <property type="nucleotide sequence ID" value="NZ_SMKX01000272.1"/>
</dbReference>
<dbReference type="PANTHER" id="PTHR43401:SF5">
    <property type="entry name" value="ALCOHOL DEHYDROGENASE-RELATED"/>
    <property type="match status" value="1"/>
</dbReference>
<dbReference type="InterPro" id="IPR011032">
    <property type="entry name" value="GroES-like_sf"/>
</dbReference>
<dbReference type="PANTHER" id="PTHR43401">
    <property type="entry name" value="L-THREONINE 3-DEHYDROGENASE"/>
    <property type="match status" value="1"/>
</dbReference>
<proteinExistence type="predicted"/>
<keyword evidence="2" id="KW-0479">Metal-binding</keyword>
<evidence type="ECO:0000313" key="6">
    <source>
        <dbReference type="EMBL" id="TDD42989.1"/>
    </source>
</evidence>
<dbReference type="InterPro" id="IPR050129">
    <property type="entry name" value="Zn_alcohol_dh"/>
</dbReference>
<gene>
    <name evidence="6" type="ORF">E1263_41940</name>
</gene>
<comment type="cofactor">
    <cofactor evidence="1">
        <name>Zn(2+)</name>
        <dbReference type="ChEBI" id="CHEBI:29105"/>
    </cofactor>
</comment>
<evidence type="ECO:0000256" key="3">
    <source>
        <dbReference type="ARBA" id="ARBA00022833"/>
    </source>
</evidence>
<name>A0A4R4YGG4_9ACTN</name>
<dbReference type="Gene3D" id="3.90.180.10">
    <property type="entry name" value="Medium-chain alcohol dehydrogenases, catalytic domain"/>
    <property type="match status" value="1"/>
</dbReference>
<comment type="caution">
    <text evidence="6">The sequence shown here is derived from an EMBL/GenBank/DDBJ whole genome shotgun (WGS) entry which is preliminary data.</text>
</comment>
<dbReference type="GO" id="GO:0016491">
    <property type="term" value="F:oxidoreductase activity"/>
    <property type="evidence" value="ECO:0007669"/>
    <property type="project" value="UniProtKB-KW"/>
</dbReference>
<dbReference type="AlphaFoldDB" id="A0A4R4YGG4"/>
<dbReference type="EMBL" id="SMKX01000272">
    <property type="protein sequence ID" value="TDD42989.1"/>
    <property type="molecule type" value="Genomic_DNA"/>
</dbReference>